<dbReference type="SUPFAM" id="SSF51658">
    <property type="entry name" value="Xylose isomerase-like"/>
    <property type="match status" value="1"/>
</dbReference>
<gene>
    <name evidence="3" type="ORF">ETAA1_30980</name>
</gene>
<dbReference type="Pfam" id="PF01261">
    <property type="entry name" value="AP_endonuc_2"/>
    <property type="match status" value="1"/>
</dbReference>
<dbReference type="PROSITE" id="PS51318">
    <property type="entry name" value="TAT"/>
    <property type="match status" value="1"/>
</dbReference>
<evidence type="ECO:0000256" key="1">
    <source>
        <dbReference type="SAM" id="SignalP"/>
    </source>
</evidence>
<evidence type="ECO:0000313" key="4">
    <source>
        <dbReference type="Proteomes" id="UP000319576"/>
    </source>
</evidence>
<dbReference type="Gene3D" id="3.20.20.150">
    <property type="entry name" value="Divalent-metal-dependent TIM barrel enzymes"/>
    <property type="match status" value="1"/>
</dbReference>
<evidence type="ECO:0000313" key="3">
    <source>
        <dbReference type="EMBL" id="QDU21133.1"/>
    </source>
</evidence>
<dbReference type="Proteomes" id="UP000319576">
    <property type="component" value="Chromosome"/>
</dbReference>
<dbReference type="InterPro" id="IPR006311">
    <property type="entry name" value="TAT_signal"/>
</dbReference>
<evidence type="ECO:0000259" key="2">
    <source>
        <dbReference type="Pfam" id="PF01261"/>
    </source>
</evidence>
<proteinExistence type="predicted"/>
<dbReference type="OrthoDB" id="270456at2"/>
<keyword evidence="4" id="KW-1185">Reference proteome</keyword>
<reference evidence="3 4" key="1">
    <citation type="submission" date="2019-02" db="EMBL/GenBank/DDBJ databases">
        <title>Deep-cultivation of Planctomycetes and their phenomic and genomic characterization uncovers novel biology.</title>
        <authorList>
            <person name="Wiegand S."/>
            <person name="Jogler M."/>
            <person name="Boedeker C."/>
            <person name="Pinto D."/>
            <person name="Vollmers J."/>
            <person name="Rivas-Marin E."/>
            <person name="Kohn T."/>
            <person name="Peeters S.H."/>
            <person name="Heuer A."/>
            <person name="Rast P."/>
            <person name="Oberbeckmann S."/>
            <person name="Bunk B."/>
            <person name="Jeske O."/>
            <person name="Meyerdierks A."/>
            <person name="Storesund J.E."/>
            <person name="Kallscheuer N."/>
            <person name="Luecker S."/>
            <person name="Lage O.M."/>
            <person name="Pohl T."/>
            <person name="Merkel B.J."/>
            <person name="Hornburger P."/>
            <person name="Mueller R.-W."/>
            <person name="Bruemmer F."/>
            <person name="Labrenz M."/>
            <person name="Spormann A.M."/>
            <person name="Op den Camp H."/>
            <person name="Overmann J."/>
            <person name="Amann R."/>
            <person name="Jetten M.S.M."/>
            <person name="Mascher T."/>
            <person name="Medema M.H."/>
            <person name="Devos D.P."/>
            <person name="Kaster A.-K."/>
            <person name="Ovreas L."/>
            <person name="Rohde M."/>
            <person name="Galperin M.Y."/>
            <person name="Jogler C."/>
        </authorList>
    </citation>
    <scope>NUCLEOTIDE SEQUENCE [LARGE SCALE GENOMIC DNA]</scope>
    <source>
        <strain evidence="3 4">ETA_A1</strain>
    </source>
</reference>
<feature type="signal peptide" evidence="1">
    <location>
        <begin position="1"/>
        <end position="29"/>
    </location>
</feature>
<dbReference type="PANTHER" id="PTHR12110:SF41">
    <property type="entry name" value="INOSOSE DEHYDRATASE"/>
    <property type="match status" value="1"/>
</dbReference>
<dbReference type="AlphaFoldDB" id="A0A517XUE4"/>
<accession>A0A517XUE4</accession>
<name>A0A517XUE4_9BACT</name>
<dbReference type="InterPro" id="IPR036237">
    <property type="entry name" value="Xyl_isomerase-like_sf"/>
</dbReference>
<keyword evidence="1" id="KW-0732">Signal</keyword>
<sequence precursor="true">MSAPLSRRSFLQAGAATAAGLLAATPAGAAGDLVGDISLGVQSYTFRQFNLEQALRRMKDLGIKNAEFYNNHIPQASTPQQLSTILGLCKEYEVTPVGFGVQAFTDNHDANKRVFDFGKALGVKYLSADPTPNSFDSLDKLVAEYNIAIAIHPHGPSGKALHRWYSAEVIMRAVRDHHRLIGACLDTGHLIRAAQLGERLDPAQQIRHMGARNFGMHVKDHDNRRKEDVVFGDPTGALNVAQVLAALREVRFNGAICIEYEAHPQDPSPDMKKCVDHVRDVARRAT</sequence>
<dbReference type="RefSeq" id="WP_145239850.1">
    <property type="nucleotide sequence ID" value="NZ_CP036273.1"/>
</dbReference>
<dbReference type="PANTHER" id="PTHR12110">
    <property type="entry name" value="HYDROXYPYRUVATE ISOMERASE"/>
    <property type="match status" value="1"/>
</dbReference>
<keyword evidence="3" id="KW-0413">Isomerase</keyword>
<organism evidence="3 4">
    <name type="scientific">Urbifossiella limnaea</name>
    <dbReference type="NCBI Taxonomy" id="2528023"/>
    <lineage>
        <taxon>Bacteria</taxon>
        <taxon>Pseudomonadati</taxon>
        <taxon>Planctomycetota</taxon>
        <taxon>Planctomycetia</taxon>
        <taxon>Gemmatales</taxon>
        <taxon>Gemmataceae</taxon>
        <taxon>Urbifossiella</taxon>
    </lineage>
</organism>
<dbReference type="GO" id="GO:0016853">
    <property type="term" value="F:isomerase activity"/>
    <property type="evidence" value="ECO:0007669"/>
    <property type="project" value="UniProtKB-KW"/>
</dbReference>
<dbReference type="KEGG" id="uli:ETAA1_30980"/>
<dbReference type="InterPro" id="IPR050312">
    <property type="entry name" value="IolE/XylAMocC-like"/>
</dbReference>
<protein>
    <submittedName>
        <fullName evidence="3">Xylose isomerase-like TIM barrel</fullName>
    </submittedName>
</protein>
<dbReference type="EMBL" id="CP036273">
    <property type="protein sequence ID" value="QDU21133.1"/>
    <property type="molecule type" value="Genomic_DNA"/>
</dbReference>
<feature type="chain" id="PRO_5022011018" evidence="1">
    <location>
        <begin position="30"/>
        <end position="286"/>
    </location>
</feature>
<feature type="domain" description="Xylose isomerase-like TIM barrel" evidence="2">
    <location>
        <begin position="56"/>
        <end position="275"/>
    </location>
</feature>
<dbReference type="InterPro" id="IPR013022">
    <property type="entry name" value="Xyl_isomerase-like_TIM-brl"/>
</dbReference>